<gene>
    <name evidence="1" type="ORF">RND71_008965</name>
</gene>
<accession>A0AAE1SRX7</accession>
<dbReference type="PANTHER" id="PTHR33710:SF76">
    <property type="entry name" value="ENDONUCLEASE_EXONUCLEASE_PHOSPHATASE DOMAIN-CONTAINING PROTEIN"/>
    <property type="match status" value="1"/>
</dbReference>
<evidence type="ECO:0000313" key="2">
    <source>
        <dbReference type="Proteomes" id="UP001291623"/>
    </source>
</evidence>
<sequence>MVNGYYFCIFPHNMDIFTRSYIGKANTYLAKETYKKEYLTVVYGKNTIEERKSLWDGLLRIGPNISAPWCICGDFITHLLCTNRIGGQGVAAHETRDFQQVIEAPNLANMKATGRMYTWSNGHVWSTIERALCNDLWVFHHGYLTAQFKENCFSDHSPIHIEHHRPTGDARRPFRFLNIFADHEEFLQIVDTIWGTQIQGNAMFRVWQKLKLCKDPLKGLKNTHVDSLDRRVQEAREKLQIIQAQVTQCNGLDTGLAQ</sequence>
<organism evidence="1 2">
    <name type="scientific">Anisodus tanguticus</name>
    <dbReference type="NCBI Taxonomy" id="243964"/>
    <lineage>
        <taxon>Eukaryota</taxon>
        <taxon>Viridiplantae</taxon>
        <taxon>Streptophyta</taxon>
        <taxon>Embryophyta</taxon>
        <taxon>Tracheophyta</taxon>
        <taxon>Spermatophyta</taxon>
        <taxon>Magnoliopsida</taxon>
        <taxon>eudicotyledons</taxon>
        <taxon>Gunneridae</taxon>
        <taxon>Pentapetalae</taxon>
        <taxon>asterids</taxon>
        <taxon>lamiids</taxon>
        <taxon>Solanales</taxon>
        <taxon>Solanaceae</taxon>
        <taxon>Solanoideae</taxon>
        <taxon>Hyoscyameae</taxon>
        <taxon>Anisodus</taxon>
    </lineage>
</organism>
<evidence type="ECO:0000313" key="1">
    <source>
        <dbReference type="EMBL" id="KAK4373581.1"/>
    </source>
</evidence>
<proteinExistence type="predicted"/>
<name>A0AAE1SRX7_9SOLA</name>
<reference evidence="1" key="1">
    <citation type="submission" date="2023-12" db="EMBL/GenBank/DDBJ databases">
        <title>Genome assembly of Anisodus tanguticus.</title>
        <authorList>
            <person name="Wang Y.-J."/>
        </authorList>
    </citation>
    <scope>NUCLEOTIDE SEQUENCE</scope>
    <source>
        <strain evidence="1">KB-2021</strain>
        <tissue evidence="1">Leaf</tissue>
    </source>
</reference>
<keyword evidence="2" id="KW-1185">Reference proteome</keyword>
<dbReference type="PANTHER" id="PTHR33710">
    <property type="entry name" value="BNAC02G09200D PROTEIN"/>
    <property type="match status" value="1"/>
</dbReference>
<dbReference type="Proteomes" id="UP001291623">
    <property type="component" value="Unassembled WGS sequence"/>
</dbReference>
<dbReference type="EMBL" id="JAVYJV010000004">
    <property type="protein sequence ID" value="KAK4373581.1"/>
    <property type="molecule type" value="Genomic_DNA"/>
</dbReference>
<dbReference type="AlphaFoldDB" id="A0AAE1SRX7"/>
<dbReference type="SUPFAM" id="SSF56219">
    <property type="entry name" value="DNase I-like"/>
    <property type="match status" value="1"/>
</dbReference>
<comment type="caution">
    <text evidence="1">The sequence shown here is derived from an EMBL/GenBank/DDBJ whole genome shotgun (WGS) entry which is preliminary data.</text>
</comment>
<protein>
    <submittedName>
        <fullName evidence="1">Uncharacterized protein</fullName>
    </submittedName>
</protein>
<dbReference type="InterPro" id="IPR036691">
    <property type="entry name" value="Endo/exonu/phosph_ase_sf"/>
</dbReference>
<dbReference type="Gene3D" id="3.60.10.10">
    <property type="entry name" value="Endonuclease/exonuclease/phosphatase"/>
    <property type="match status" value="1"/>
</dbReference>